<dbReference type="InterPro" id="IPR036097">
    <property type="entry name" value="HisK_dim/P_sf"/>
</dbReference>
<dbReference type="OrthoDB" id="303614at2759"/>
<dbReference type="Gene3D" id="3.30.565.10">
    <property type="entry name" value="Histidine kinase-like ATPase, C-terminal domain"/>
    <property type="match status" value="1"/>
</dbReference>
<dbReference type="Pfam" id="PF02518">
    <property type="entry name" value="HATPase_c"/>
    <property type="match status" value="1"/>
</dbReference>
<dbReference type="Gene3D" id="3.30.450.40">
    <property type="match status" value="1"/>
</dbReference>
<sequence length="1224" mass="133483">MDISDKQTLREYEADRQAREVYRYFQPSNPAALNPGWLPFGSDSASIPDFSTAVPSAAPDFPDSETTAVEAGVLSSPNMTLTSFAQLAALRLNAQRAFITILNRDFQFIIAEATRDTNIGNSTTSVGEGHGLFTGTSTLANTWNICRETVAIPSDNRDGTYPFLIINDLAQEDRFRQLPFVEGEPHSRFYAGTPLTSESDINLGCLFVLDPQPRQGLTDIEKDALGTVAAMVMDYLQVSRQAAEGRRALRLSQGLRLFVEGNSSFANKVHSSRSNRSDSSTSSQGPPSLRTSRSMSSQSSGLDLRLAQAEITEERSLSPVSNEELDMEIFAQATTSLPDLRQDDNSSVSSSSNEWLFRRAANLLRQSLDLDGAGGVIFLKTSDDSPHDVTDSQCNPGDSTNPAPILSVSTRGDPFSFQASSAVCPAVNLDNEFLNQLTRRYPKGRLWSFHGDGTLSTSDDDESIGPSRKQKSKYKVSETSKLNTYFPGACQVMFVPLWNANKSQWFAGCFCWTPQPTRVFSRAIDLGSIFGFASSIMTEYSRVESVIADRHKGDFISSISHELRSPLHGVLAATELFGDTRLNDFQESLIETINACGRTLLDTMNQVLDFSKIMSLQRQQRRSKRIKYPLKPKTTDSNLPRMDPSVLTDVATLTEDVVDSVCLGHSHMKRSTTATIHPTIVLPTSHSKSAEEDSQVGPNSELEVVVDISNNDWLYKVQPGSLRRLIMNLLGNALKYTERGLVSVCIEATQKSKGRSRRQGPEDMVTLTISDTGRGISSEYLHTRLYTPFSQEDTLSVGAGLGLSIVRGIVNTLNGTINIQSRVGEGTTVKVSFPLERPAAEENPPSTLHTESPERKTLMASSHLRHVKLTGKRVAIWGIDPSDLVKHQFWSSIARYVTDWYGLQLVSWSANEHIDVLFAGESDLSAETLQGFPIALPSLLVFCSDSGASGDPTMKWSHLASSLVVLRRPCGPERLARGILSCLDSKPAFPALYPGTHGHKSMVSERSGREDPSQESTLSLSGHLDPPAATPLDPTLSSDNRGMSSAERDHLPYPDTESPGSSIPGNTASKTCVASSNPSSPGSPVFSVASSRHSGPRVLLVDDNHINIRLMMAFLKKHKIAVLDTAGNGRAAVDCVERSSQGYNLILMDISMPIMDGFEATRAIRAIEKERDGCVPAKIIAFTGLSSLGAESKAMDSGVDLFLTKPVSFKAVSRLIDECESKST</sequence>
<feature type="compositionally biased region" description="Polar residues" evidence="3">
    <location>
        <begin position="391"/>
        <end position="406"/>
    </location>
</feature>
<dbReference type="PANTHER" id="PTHR43719">
    <property type="entry name" value="TWO-COMPONENT HISTIDINE KINASE"/>
    <property type="match status" value="1"/>
</dbReference>
<keyword evidence="7" id="KW-1185">Reference proteome</keyword>
<dbReference type="CDD" id="cd17546">
    <property type="entry name" value="REC_hyHK_CKI1_RcsC-like"/>
    <property type="match status" value="1"/>
</dbReference>
<proteinExistence type="predicted"/>
<evidence type="ECO:0000259" key="4">
    <source>
        <dbReference type="PROSITE" id="PS50109"/>
    </source>
</evidence>
<dbReference type="Gene3D" id="1.10.287.130">
    <property type="match status" value="1"/>
</dbReference>
<evidence type="ECO:0000259" key="5">
    <source>
        <dbReference type="PROSITE" id="PS50110"/>
    </source>
</evidence>
<dbReference type="InterPro" id="IPR003594">
    <property type="entry name" value="HATPase_dom"/>
</dbReference>
<evidence type="ECO:0000256" key="1">
    <source>
        <dbReference type="ARBA" id="ARBA00022553"/>
    </source>
</evidence>
<dbReference type="PANTHER" id="PTHR43719:SF72">
    <property type="entry name" value="HISTIDINE KINASE_RESPONSE REGULATOR, PUTATIVE (AFU_ORTHOLOGUE AFUA_8G06140)-RELATED"/>
    <property type="match status" value="1"/>
</dbReference>
<keyword evidence="1 2" id="KW-0597">Phosphoprotein</keyword>
<organism evidence="6 7">
    <name type="scientific">Penicillium decumbens</name>
    <dbReference type="NCBI Taxonomy" id="69771"/>
    <lineage>
        <taxon>Eukaryota</taxon>
        <taxon>Fungi</taxon>
        <taxon>Dikarya</taxon>
        <taxon>Ascomycota</taxon>
        <taxon>Pezizomycotina</taxon>
        <taxon>Eurotiomycetes</taxon>
        <taxon>Eurotiomycetidae</taxon>
        <taxon>Eurotiales</taxon>
        <taxon>Aspergillaceae</taxon>
        <taxon>Penicillium</taxon>
    </lineage>
</organism>
<dbReference type="InterPro" id="IPR036890">
    <property type="entry name" value="HATPase_C_sf"/>
</dbReference>
<dbReference type="GO" id="GO:0000155">
    <property type="term" value="F:phosphorelay sensor kinase activity"/>
    <property type="evidence" value="ECO:0007669"/>
    <property type="project" value="InterPro"/>
</dbReference>
<dbReference type="SUPFAM" id="SSF47384">
    <property type="entry name" value="Homodimeric domain of signal transducing histidine kinase"/>
    <property type="match status" value="1"/>
</dbReference>
<dbReference type="InterPro" id="IPR003661">
    <property type="entry name" value="HisK_dim/P_dom"/>
</dbReference>
<dbReference type="STRING" id="69771.A0A1V6P9B6"/>
<dbReference type="SUPFAM" id="SSF52172">
    <property type="entry name" value="CheY-like"/>
    <property type="match status" value="1"/>
</dbReference>
<dbReference type="EMBL" id="MDYL01000015">
    <property type="protein sequence ID" value="OQD73403.1"/>
    <property type="molecule type" value="Genomic_DNA"/>
</dbReference>
<name>A0A1V6P9B6_PENDC</name>
<dbReference type="PRINTS" id="PR00344">
    <property type="entry name" value="BCTRLSENSOR"/>
</dbReference>
<dbReference type="SMART" id="SM00448">
    <property type="entry name" value="REC"/>
    <property type="match status" value="1"/>
</dbReference>
<accession>A0A1V6P9B6</accession>
<dbReference type="AlphaFoldDB" id="A0A1V6P9B6"/>
<dbReference type="PROSITE" id="PS50110">
    <property type="entry name" value="RESPONSE_REGULATORY"/>
    <property type="match status" value="1"/>
</dbReference>
<dbReference type="OMA" id="KRAAIWG"/>
<dbReference type="InterPro" id="IPR029016">
    <property type="entry name" value="GAF-like_dom_sf"/>
</dbReference>
<reference evidence="7" key="1">
    <citation type="journal article" date="2017" name="Nat. Microbiol.">
        <title>Global analysis of biosynthetic gene clusters reveals vast potential of secondary metabolite production in Penicillium species.</title>
        <authorList>
            <person name="Nielsen J.C."/>
            <person name="Grijseels S."/>
            <person name="Prigent S."/>
            <person name="Ji B."/>
            <person name="Dainat J."/>
            <person name="Nielsen K.F."/>
            <person name="Frisvad J.C."/>
            <person name="Workman M."/>
            <person name="Nielsen J."/>
        </authorList>
    </citation>
    <scope>NUCLEOTIDE SEQUENCE [LARGE SCALE GENOMIC DNA]</scope>
    <source>
        <strain evidence="7">IBT 11843</strain>
    </source>
</reference>
<dbReference type="SMART" id="SM00387">
    <property type="entry name" value="HATPase_c"/>
    <property type="match status" value="1"/>
</dbReference>
<dbReference type="Pfam" id="PF00072">
    <property type="entry name" value="Response_reg"/>
    <property type="match status" value="1"/>
</dbReference>
<protein>
    <recommendedName>
        <fullName evidence="8">Histidine kinase</fullName>
    </recommendedName>
</protein>
<comment type="caution">
    <text evidence="6">The sequence shown here is derived from an EMBL/GenBank/DDBJ whole genome shotgun (WGS) entry which is preliminary data.</text>
</comment>
<feature type="domain" description="Histidine kinase" evidence="4">
    <location>
        <begin position="558"/>
        <end position="837"/>
    </location>
</feature>
<dbReference type="SUPFAM" id="SSF55781">
    <property type="entry name" value="GAF domain-like"/>
    <property type="match status" value="1"/>
</dbReference>
<dbReference type="InterPro" id="IPR050956">
    <property type="entry name" value="2C_system_His_kinase"/>
</dbReference>
<dbReference type="Pfam" id="PF00512">
    <property type="entry name" value="HisKA"/>
    <property type="match status" value="1"/>
</dbReference>
<dbReference type="FunFam" id="1.10.287.130:FF:000023">
    <property type="entry name" value="Sensor histidine kinase/response regulator, putative"/>
    <property type="match status" value="1"/>
</dbReference>
<evidence type="ECO:0008006" key="8">
    <source>
        <dbReference type="Google" id="ProtNLM"/>
    </source>
</evidence>
<dbReference type="PROSITE" id="PS50109">
    <property type="entry name" value="HIS_KIN"/>
    <property type="match status" value="1"/>
</dbReference>
<dbReference type="CDD" id="cd00082">
    <property type="entry name" value="HisKA"/>
    <property type="match status" value="1"/>
</dbReference>
<feature type="region of interest" description="Disordered" evidence="3">
    <location>
        <begin position="384"/>
        <end position="406"/>
    </location>
</feature>
<feature type="compositionally biased region" description="Basic and acidic residues" evidence="3">
    <location>
        <begin position="1002"/>
        <end position="1012"/>
    </location>
</feature>
<dbReference type="Gene3D" id="3.40.50.2300">
    <property type="match status" value="1"/>
</dbReference>
<feature type="modified residue" description="4-aspartylphosphate" evidence="2">
    <location>
        <position position="1149"/>
    </location>
</feature>
<dbReference type="InterPro" id="IPR001789">
    <property type="entry name" value="Sig_transdc_resp-reg_receiver"/>
</dbReference>
<dbReference type="SMART" id="SM00388">
    <property type="entry name" value="HisKA"/>
    <property type="match status" value="1"/>
</dbReference>
<dbReference type="SUPFAM" id="SSF55874">
    <property type="entry name" value="ATPase domain of HSP90 chaperone/DNA topoisomerase II/histidine kinase"/>
    <property type="match status" value="1"/>
</dbReference>
<evidence type="ECO:0000313" key="6">
    <source>
        <dbReference type="EMBL" id="OQD73403.1"/>
    </source>
</evidence>
<dbReference type="InterPro" id="IPR004358">
    <property type="entry name" value="Sig_transdc_His_kin-like_C"/>
</dbReference>
<feature type="domain" description="Response regulatory" evidence="5">
    <location>
        <begin position="1097"/>
        <end position="1220"/>
    </location>
</feature>
<feature type="compositionally biased region" description="Low complexity" evidence="3">
    <location>
        <begin position="272"/>
        <end position="303"/>
    </location>
</feature>
<gene>
    <name evidence="6" type="ORF">PENDEC_c015G01817</name>
</gene>
<feature type="region of interest" description="Disordered" evidence="3">
    <location>
        <begin position="994"/>
        <end position="1090"/>
    </location>
</feature>
<feature type="region of interest" description="Disordered" evidence="3">
    <location>
        <begin position="268"/>
        <end position="303"/>
    </location>
</feature>
<dbReference type="Proteomes" id="UP000191522">
    <property type="component" value="Unassembled WGS sequence"/>
</dbReference>
<evidence type="ECO:0000313" key="7">
    <source>
        <dbReference type="Proteomes" id="UP000191522"/>
    </source>
</evidence>
<evidence type="ECO:0000256" key="3">
    <source>
        <dbReference type="SAM" id="MobiDB-lite"/>
    </source>
</evidence>
<feature type="compositionally biased region" description="Polar residues" evidence="3">
    <location>
        <begin position="1058"/>
        <end position="1090"/>
    </location>
</feature>
<dbReference type="InterPro" id="IPR011006">
    <property type="entry name" value="CheY-like_superfamily"/>
</dbReference>
<dbReference type="InterPro" id="IPR005467">
    <property type="entry name" value="His_kinase_dom"/>
</dbReference>
<evidence type="ECO:0000256" key="2">
    <source>
        <dbReference type="PROSITE-ProRule" id="PRU00169"/>
    </source>
</evidence>